<keyword evidence="1" id="KW-0472">Membrane</keyword>
<evidence type="ECO:0000313" key="3">
    <source>
        <dbReference type="Proteomes" id="UP000609879"/>
    </source>
</evidence>
<keyword evidence="1" id="KW-0812">Transmembrane</keyword>
<name>A0ABQ3XVY5_9ACTN</name>
<evidence type="ECO:0000313" key="2">
    <source>
        <dbReference type="EMBL" id="GID71894.1"/>
    </source>
</evidence>
<dbReference type="SUPFAM" id="SSF50998">
    <property type="entry name" value="Quinoprotein alcohol dehydrogenase-like"/>
    <property type="match status" value="1"/>
</dbReference>
<protein>
    <recommendedName>
        <fullName evidence="4">Pyrroloquinoline-quinone binding quinoprotein</fullName>
    </recommendedName>
</protein>
<sequence length="454" mass="48073">MALIELDLTDQPDPALSSPPPAHRYRIPGLLVAAVLVLVAGGGAPAMPTLWRYLGVVPAAPDPELRFQLTGGRAYTMTATGTAREVTSWTLTEPPRQVWRTRYELPAEDPDAVGYGGTDARQTGDVLLVSDGPATTVLDAHSGVTRWSAPMPVVPMTGGRLGLVQEPRFRPGTVYDQDSGEPGTLYFTAGGEPHVEPPTRTDIRAVDLYTGVTVWTVSVAGSVIADAAPGDGPAVLLLSSAGMQRLDGRTGKVVRRIALPRLDGRAPQSGELIGDVMMIYYYNPHGYVTDEVAYAPDTLARRWTRPVPEVLVQRAVCAGLLCSESQAALDVLDPATGRPSWRAPAGVDLTRHGGYVLETGSKSGEPVRLVDAATGQTRVDLSGWPSDVAGAAEEPIVLRRGLDGGSSAFGVVDAGRDEVQPLGVTGGVVSDCTSDSRHVLCRTENGLRAWAYRL</sequence>
<feature type="transmembrane region" description="Helical" evidence="1">
    <location>
        <begin position="25"/>
        <end position="44"/>
    </location>
</feature>
<keyword evidence="1" id="KW-1133">Transmembrane helix</keyword>
<dbReference type="Gene3D" id="2.130.10.10">
    <property type="entry name" value="YVTN repeat-like/Quinoprotein amine dehydrogenase"/>
    <property type="match status" value="1"/>
</dbReference>
<dbReference type="Proteomes" id="UP000609879">
    <property type="component" value="Unassembled WGS sequence"/>
</dbReference>
<evidence type="ECO:0000256" key="1">
    <source>
        <dbReference type="SAM" id="Phobius"/>
    </source>
</evidence>
<keyword evidence="3" id="KW-1185">Reference proteome</keyword>
<dbReference type="EMBL" id="BOMI01000007">
    <property type="protein sequence ID" value="GID71894.1"/>
    <property type="molecule type" value="Genomic_DNA"/>
</dbReference>
<dbReference type="InterPro" id="IPR015943">
    <property type="entry name" value="WD40/YVTN_repeat-like_dom_sf"/>
</dbReference>
<reference evidence="2 3" key="1">
    <citation type="submission" date="2021-01" db="EMBL/GenBank/DDBJ databases">
        <title>Whole genome shotgun sequence of Actinoplanes deccanensis NBRC 13994.</title>
        <authorList>
            <person name="Komaki H."/>
            <person name="Tamura T."/>
        </authorList>
    </citation>
    <scope>NUCLEOTIDE SEQUENCE [LARGE SCALE GENOMIC DNA]</scope>
    <source>
        <strain evidence="2 3">NBRC 13994</strain>
    </source>
</reference>
<proteinExistence type="predicted"/>
<organism evidence="2 3">
    <name type="scientific">Paractinoplanes deccanensis</name>
    <dbReference type="NCBI Taxonomy" id="113561"/>
    <lineage>
        <taxon>Bacteria</taxon>
        <taxon>Bacillati</taxon>
        <taxon>Actinomycetota</taxon>
        <taxon>Actinomycetes</taxon>
        <taxon>Micromonosporales</taxon>
        <taxon>Micromonosporaceae</taxon>
        <taxon>Paractinoplanes</taxon>
    </lineage>
</organism>
<comment type="caution">
    <text evidence="2">The sequence shown here is derived from an EMBL/GenBank/DDBJ whole genome shotgun (WGS) entry which is preliminary data.</text>
</comment>
<gene>
    <name evidence="2" type="ORF">Ade02nite_05350</name>
</gene>
<accession>A0ABQ3XVY5</accession>
<evidence type="ECO:0008006" key="4">
    <source>
        <dbReference type="Google" id="ProtNLM"/>
    </source>
</evidence>
<dbReference type="InterPro" id="IPR011047">
    <property type="entry name" value="Quinoprotein_ADH-like_sf"/>
</dbReference>
<dbReference type="RefSeq" id="WP_203759875.1">
    <property type="nucleotide sequence ID" value="NZ_BAAABO010000004.1"/>
</dbReference>